<reference evidence="3" key="1">
    <citation type="submission" date="2025-08" db="UniProtKB">
        <authorList>
            <consortium name="RefSeq"/>
        </authorList>
    </citation>
    <scope>IDENTIFICATION</scope>
</reference>
<proteinExistence type="predicted"/>
<evidence type="ECO:0000313" key="3">
    <source>
        <dbReference type="RefSeq" id="XP_024938194.1"/>
    </source>
</evidence>
<feature type="coiled-coil region" evidence="1">
    <location>
        <begin position="3"/>
        <end position="33"/>
    </location>
</feature>
<protein>
    <submittedName>
        <fullName evidence="3">Uncharacterized protein LOC112493968</fullName>
    </submittedName>
</protein>
<evidence type="ECO:0000256" key="1">
    <source>
        <dbReference type="SAM" id="Coils"/>
    </source>
</evidence>
<name>A0AAJ7VYT2_CEPCN</name>
<dbReference type="GeneID" id="112493968"/>
<dbReference type="RefSeq" id="XP_024938194.1">
    <property type="nucleotide sequence ID" value="XM_025082426.1"/>
</dbReference>
<gene>
    <name evidence="3" type="primary">LOC112493968</name>
</gene>
<dbReference type="Proteomes" id="UP000694920">
    <property type="component" value="Unplaced"/>
</dbReference>
<dbReference type="AlphaFoldDB" id="A0AAJ7VYT2"/>
<keyword evidence="2" id="KW-1185">Reference proteome</keyword>
<evidence type="ECO:0000313" key="2">
    <source>
        <dbReference type="Proteomes" id="UP000694920"/>
    </source>
</evidence>
<keyword evidence="1" id="KW-0175">Coiled coil</keyword>
<organism evidence="2 3">
    <name type="scientific">Cephus cinctus</name>
    <name type="common">Wheat stem sawfly</name>
    <dbReference type="NCBI Taxonomy" id="211228"/>
    <lineage>
        <taxon>Eukaryota</taxon>
        <taxon>Metazoa</taxon>
        <taxon>Ecdysozoa</taxon>
        <taxon>Arthropoda</taxon>
        <taxon>Hexapoda</taxon>
        <taxon>Insecta</taxon>
        <taxon>Pterygota</taxon>
        <taxon>Neoptera</taxon>
        <taxon>Endopterygota</taxon>
        <taxon>Hymenoptera</taxon>
        <taxon>Cephoidea</taxon>
        <taxon>Cephidae</taxon>
        <taxon>Cephus</taxon>
    </lineage>
</organism>
<dbReference type="KEGG" id="ccin:112493968"/>
<accession>A0AAJ7VYT2</accession>
<sequence length="169" mass="20468">MIVHELQCQRLELRQMLSSLKEKQLQMKFLKEREGWCKNCLNQVKLPALDTFSIQLDDDQTVISQAQGKSLRKWRHRILEMDDWDKIEEQIKFLEIVKDGWQSDDPPFDKHNIYELYALQAQTKDYCLPKKNWRENLRRDRRCNKDYWIDKEKAAYAELNAIKKKLVHS</sequence>